<dbReference type="SUPFAM" id="SSF51905">
    <property type="entry name" value="FAD/NAD(P)-binding domain"/>
    <property type="match status" value="1"/>
</dbReference>
<feature type="binding site" evidence="5">
    <location>
        <position position="271"/>
    </location>
    <ligand>
        <name>FAD</name>
        <dbReference type="ChEBI" id="CHEBI:57692"/>
    </ligand>
</feature>
<keyword evidence="6" id="KW-0285">Flavoprotein</keyword>
<dbReference type="VEuPathDB" id="FungiDB:ASPVEDRAFT_202108"/>
<dbReference type="PANTHER" id="PTHR43563:SF1">
    <property type="entry name" value="AMINE OXIDASE [FLAVIN-CONTAINING] B"/>
    <property type="match status" value="1"/>
</dbReference>
<comment type="cofactor">
    <cofactor evidence="1 6">
        <name>FAD</name>
        <dbReference type="ChEBI" id="CHEBI:57692"/>
    </cofactor>
</comment>
<reference evidence="9" key="1">
    <citation type="journal article" date="2017" name="Genome Biol.">
        <title>Comparative genomics reveals high biological diversity and specific adaptations in the industrially and medically important fungal genus Aspergillus.</title>
        <authorList>
            <person name="de Vries R.P."/>
            <person name="Riley R."/>
            <person name="Wiebenga A."/>
            <person name="Aguilar-Osorio G."/>
            <person name="Amillis S."/>
            <person name="Uchima C.A."/>
            <person name="Anderluh G."/>
            <person name="Asadollahi M."/>
            <person name="Askin M."/>
            <person name="Barry K."/>
            <person name="Battaglia E."/>
            <person name="Bayram O."/>
            <person name="Benocci T."/>
            <person name="Braus-Stromeyer S.A."/>
            <person name="Caldana C."/>
            <person name="Canovas D."/>
            <person name="Cerqueira G.C."/>
            <person name="Chen F."/>
            <person name="Chen W."/>
            <person name="Choi C."/>
            <person name="Clum A."/>
            <person name="Dos Santos R.A."/>
            <person name="Damasio A.R."/>
            <person name="Diallinas G."/>
            <person name="Emri T."/>
            <person name="Fekete E."/>
            <person name="Flipphi M."/>
            <person name="Freyberg S."/>
            <person name="Gallo A."/>
            <person name="Gournas C."/>
            <person name="Habgood R."/>
            <person name="Hainaut M."/>
            <person name="Harispe M.L."/>
            <person name="Henrissat B."/>
            <person name="Hilden K.S."/>
            <person name="Hope R."/>
            <person name="Hossain A."/>
            <person name="Karabika E."/>
            <person name="Karaffa L."/>
            <person name="Karanyi Z."/>
            <person name="Krasevec N."/>
            <person name="Kuo A."/>
            <person name="Kusch H."/>
            <person name="LaButti K."/>
            <person name="Lagendijk E.L."/>
            <person name="Lapidus A."/>
            <person name="Levasseur A."/>
            <person name="Lindquist E."/>
            <person name="Lipzen A."/>
            <person name="Logrieco A.F."/>
            <person name="MacCabe A."/>
            <person name="Maekelae M.R."/>
            <person name="Malavazi I."/>
            <person name="Melin P."/>
            <person name="Meyer V."/>
            <person name="Mielnichuk N."/>
            <person name="Miskei M."/>
            <person name="Molnar A.P."/>
            <person name="Mule G."/>
            <person name="Ngan C.Y."/>
            <person name="Orejas M."/>
            <person name="Orosz E."/>
            <person name="Ouedraogo J.P."/>
            <person name="Overkamp K.M."/>
            <person name="Park H.-S."/>
            <person name="Perrone G."/>
            <person name="Piumi F."/>
            <person name="Punt P.J."/>
            <person name="Ram A.F."/>
            <person name="Ramon A."/>
            <person name="Rauscher S."/>
            <person name="Record E."/>
            <person name="Riano-Pachon D.M."/>
            <person name="Robert V."/>
            <person name="Roehrig J."/>
            <person name="Ruller R."/>
            <person name="Salamov A."/>
            <person name="Salih N.S."/>
            <person name="Samson R.A."/>
            <person name="Sandor E."/>
            <person name="Sanguinetti M."/>
            <person name="Schuetze T."/>
            <person name="Sepcic K."/>
            <person name="Shelest E."/>
            <person name="Sherlock G."/>
            <person name="Sophianopoulou V."/>
            <person name="Squina F.M."/>
            <person name="Sun H."/>
            <person name="Susca A."/>
            <person name="Todd R.B."/>
            <person name="Tsang A."/>
            <person name="Unkles S.E."/>
            <person name="van de Wiele N."/>
            <person name="van Rossen-Uffink D."/>
            <person name="Oliveira J.V."/>
            <person name="Vesth T.C."/>
            <person name="Visser J."/>
            <person name="Yu J.-H."/>
            <person name="Zhou M."/>
            <person name="Andersen M.R."/>
            <person name="Archer D.B."/>
            <person name="Baker S.E."/>
            <person name="Benoit I."/>
            <person name="Brakhage A.A."/>
            <person name="Braus G.H."/>
            <person name="Fischer R."/>
            <person name="Frisvad J.C."/>
            <person name="Goldman G.H."/>
            <person name="Houbraken J."/>
            <person name="Oakley B."/>
            <person name="Pocsi I."/>
            <person name="Scazzocchio C."/>
            <person name="Seiboth B."/>
            <person name="vanKuyk P.A."/>
            <person name="Wortman J."/>
            <person name="Dyer P.S."/>
            <person name="Grigoriev I.V."/>
        </authorList>
    </citation>
    <scope>NUCLEOTIDE SEQUENCE [LARGE SCALE GENOMIC DNA]</scope>
    <source>
        <strain evidence="9">CBS 583.65</strain>
    </source>
</reference>
<dbReference type="InterPro" id="IPR050703">
    <property type="entry name" value="Flavin_MAO"/>
</dbReference>
<dbReference type="GeneID" id="63724874"/>
<evidence type="ECO:0000256" key="6">
    <source>
        <dbReference type="RuleBase" id="RU362067"/>
    </source>
</evidence>
<keyword evidence="9" id="KW-1185">Reference proteome</keyword>
<sequence length="488" mass="53825">MSHSREGYLWTPSGATEGLQTAAVQSSLSTVKDHYDVIVIGAGFAGLIASRDLSRKYNLNVLLIEARDRIGGRTWTAQVLGEDLEMGGTWVHWAQPHVYAELHRYGLHRNLKTSAGTFAPTSQSFTPASGGVEEVSILDCAAAIERVAERVFSVDGLDSRALMPYPHDSLREPVLWKKYDHLTVKDRLDALHDIPQRDKDLFESNTNTFGSAPGRDIGFVEALRWYALGGHTFAGVMEMAGIYKIGNGGMTALASAILEEYTGDRLFNTAVSAIRNTSRGAEVTSVHGQKFTAKALISTIPLNCLGDIKFDPPLSPLRHEAATNGHINKGAKIHFKLRQTLPGWFWTGDGYGDSSFLFAFSDHNGTQSPRPSGTWCIGFGYNGKLTDKRDSKHILEQFRKNIKPDAEVEGYATHDWMNDPYAKGVWACWGPNSASRYLQELQQHQGRIIFASADWADGWRGFVDGAIEQGQTAVRKTLALVEQARPKL</sequence>
<dbReference type="PANTHER" id="PTHR43563">
    <property type="entry name" value="AMINE OXIDASE"/>
    <property type="match status" value="1"/>
</dbReference>
<gene>
    <name evidence="8" type="ORF">ASPVEDRAFT_202108</name>
</gene>
<evidence type="ECO:0000256" key="3">
    <source>
        <dbReference type="ARBA" id="ARBA00023002"/>
    </source>
</evidence>
<evidence type="ECO:0000256" key="4">
    <source>
        <dbReference type="ARBA" id="ARBA00048448"/>
    </source>
</evidence>
<dbReference type="InterPro" id="IPR036188">
    <property type="entry name" value="FAD/NAD-bd_sf"/>
</dbReference>
<feature type="binding site" evidence="5">
    <location>
        <position position="379"/>
    </location>
    <ligand>
        <name>substrate</name>
    </ligand>
</feature>
<evidence type="ECO:0000256" key="2">
    <source>
        <dbReference type="ARBA" id="ARBA00005995"/>
    </source>
</evidence>
<evidence type="ECO:0000313" key="8">
    <source>
        <dbReference type="EMBL" id="OJJ07352.1"/>
    </source>
</evidence>
<dbReference type="STRING" id="1036611.A0A1L9Q0Z4"/>
<dbReference type="EMBL" id="KV878137">
    <property type="protein sequence ID" value="OJJ07352.1"/>
    <property type="molecule type" value="Genomic_DNA"/>
</dbReference>
<evidence type="ECO:0000259" key="7">
    <source>
        <dbReference type="Pfam" id="PF01593"/>
    </source>
</evidence>
<dbReference type="RefSeq" id="XP_040673114.1">
    <property type="nucleotide sequence ID" value="XM_040809363.1"/>
</dbReference>
<evidence type="ECO:0000256" key="5">
    <source>
        <dbReference type="PIRSR" id="PIRSR601613-1"/>
    </source>
</evidence>
<dbReference type="GO" id="GO:0097621">
    <property type="term" value="F:monoamine oxidase activity"/>
    <property type="evidence" value="ECO:0007669"/>
    <property type="project" value="UniProtKB-EC"/>
</dbReference>
<dbReference type="EC" id="1.4.3.-" evidence="6"/>
<dbReference type="Gene3D" id="3.50.50.60">
    <property type="entry name" value="FAD/NAD(P)-binding domain"/>
    <property type="match status" value="2"/>
</dbReference>
<keyword evidence="3 6" id="KW-0560">Oxidoreductase</keyword>
<evidence type="ECO:0000313" key="9">
    <source>
        <dbReference type="Proteomes" id="UP000184073"/>
    </source>
</evidence>
<dbReference type="InterPro" id="IPR001613">
    <property type="entry name" value="Flavin_amine_oxidase"/>
</dbReference>
<dbReference type="Proteomes" id="UP000184073">
    <property type="component" value="Unassembled WGS sequence"/>
</dbReference>
<dbReference type="OrthoDB" id="5046242at2759"/>
<dbReference type="InterPro" id="IPR002937">
    <property type="entry name" value="Amino_oxidase"/>
</dbReference>
<comment type="catalytic activity">
    <reaction evidence="4">
        <text>a secondary aliphatic amine + O2 + H2O = a primary amine + an aldehyde + H2O2</text>
        <dbReference type="Rhea" id="RHEA:26414"/>
        <dbReference type="ChEBI" id="CHEBI:15377"/>
        <dbReference type="ChEBI" id="CHEBI:15379"/>
        <dbReference type="ChEBI" id="CHEBI:16240"/>
        <dbReference type="ChEBI" id="CHEBI:17478"/>
        <dbReference type="ChEBI" id="CHEBI:58855"/>
        <dbReference type="ChEBI" id="CHEBI:65296"/>
        <dbReference type="EC" id="1.4.3.4"/>
    </reaction>
</comment>
<name>A0A1L9Q0Z4_ASPVE</name>
<dbReference type="Pfam" id="PF01593">
    <property type="entry name" value="Amino_oxidase"/>
    <property type="match status" value="1"/>
</dbReference>
<dbReference type="AlphaFoldDB" id="A0A1L9Q0Z4"/>
<proteinExistence type="inferred from homology"/>
<feature type="binding site" evidence="5">
    <location>
        <begin position="65"/>
        <end position="66"/>
    </location>
    <ligand>
        <name>FAD</name>
        <dbReference type="ChEBI" id="CHEBI:57692"/>
    </ligand>
</feature>
<keyword evidence="6" id="KW-0274">FAD</keyword>
<dbReference type="Gene3D" id="3.90.660.10">
    <property type="match status" value="2"/>
</dbReference>
<dbReference type="PRINTS" id="PR00757">
    <property type="entry name" value="AMINEOXDASEF"/>
</dbReference>
<organism evidence="8 9">
    <name type="scientific">Aspergillus versicolor CBS 583.65</name>
    <dbReference type="NCBI Taxonomy" id="1036611"/>
    <lineage>
        <taxon>Eukaryota</taxon>
        <taxon>Fungi</taxon>
        <taxon>Dikarya</taxon>
        <taxon>Ascomycota</taxon>
        <taxon>Pezizomycotina</taxon>
        <taxon>Eurotiomycetes</taxon>
        <taxon>Eurotiomycetidae</taxon>
        <taxon>Eurotiales</taxon>
        <taxon>Aspergillaceae</taxon>
        <taxon>Aspergillus</taxon>
        <taxon>Aspergillus subgen. Nidulantes</taxon>
    </lineage>
</organism>
<comment type="similarity">
    <text evidence="2 6">Belongs to the flavin monoamine oxidase family.</text>
</comment>
<protein>
    <recommendedName>
        <fullName evidence="6">Amine oxidase</fullName>
        <ecNumber evidence="6">1.4.3.-</ecNumber>
    </recommendedName>
</protein>
<feature type="domain" description="Amine oxidase" evidence="7">
    <location>
        <begin position="44"/>
        <end position="475"/>
    </location>
</feature>
<accession>A0A1L9Q0Z4</accession>
<evidence type="ECO:0000256" key="1">
    <source>
        <dbReference type="ARBA" id="ARBA00001974"/>
    </source>
</evidence>